<keyword evidence="2" id="KW-1185">Reference proteome</keyword>
<evidence type="ECO:0000313" key="1">
    <source>
        <dbReference type="EMBL" id="TFB73079.1"/>
    </source>
</evidence>
<dbReference type="EMBL" id="SOFD01000041">
    <property type="protein sequence ID" value="TFB73079.1"/>
    <property type="molecule type" value="Genomic_DNA"/>
</dbReference>
<name>A0ABY2HZY1_9MICO</name>
<dbReference type="Proteomes" id="UP000298252">
    <property type="component" value="Unassembled WGS sequence"/>
</dbReference>
<reference evidence="1 2" key="1">
    <citation type="submission" date="2019-03" db="EMBL/GenBank/DDBJ databases">
        <title>Genomics of glacier-inhabiting Cryobacterium strains.</title>
        <authorList>
            <person name="Liu Q."/>
            <person name="Xin Y.-H."/>
        </authorList>
    </citation>
    <scope>NUCLEOTIDE SEQUENCE [LARGE SCALE GENOMIC DNA]</scope>
    <source>
        <strain evidence="1 2">Hh8</strain>
    </source>
</reference>
<sequence>MAAPAPPVPATPVAVASPEPTVTPPVFASNDEALAAATAAFGEYQSMSNTIAHEGGADPERISDFAVGKVLESELGIYKTLSSGGLHLIGNLAFDSLSIQSADLESGEVVAYVCLDVSGTDVVDATGLTVVPPGRPGRYPIQVSLLRDSASDRLLVEKSDSWSGSNFC</sequence>
<proteinExistence type="predicted"/>
<organism evidence="1 2">
    <name type="scientific">Cryobacterium flavum</name>
    <dbReference type="NCBI Taxonomy" id="1424659"/>
    <lineage>
        <taxon>Bacteria</taxon>
        <taxon>Bacillati</taxon>
        <taxon>Actinomycetota</taxon>
        <taxon>Actinomycetes</taxon>
        <taxon>Micrococcales</taxon>
        <taxon>Microbacteriaceae</taxon>
        <taxon>Cryobacterium</taxon>
    </lineage>
</organism>
<accession>A0ABY2HZY1</accession>
<gene>
    <name evidence="1" type="ORF">E3O21_18565</name>
</gene>
<protein>
    <submittedName>
        <fullName evidence="1">Uncharacterized protein</fullName>
    </submittedName>
</protein>
<evidence type="ECO:0000313" key="2">
    <source>
        <dbReference type="Proteomes" id="UP000298252"/>
    </source>
</evidence>
<comment type="caution">
    <text evidence="1">The sequence shown here is derived from an EMBL/GenBank/DDBJ whole genome shotgun (WGS) entry which is preliminary data.</text>
</comment>
<dbReference type="RefSeq" id="WP_092339672.1">
    <property type="nucleotide sequence ID" value="NZ_FNIB01000003.1"/>
</dbReference>